<dbReference type="InterPro" id="IPR034660">
    <property type="entry name" value="DinB/YfiT-like"/>
</dbReference>
<dbReference type="InterPro" id="IPR017517">
    <property type="entry name" value="Maleyloyr_isom"/>
</dbReference>
<dbReference type="GO" id="GO:0046872">
    <property type="term" value="F:metal ion binding"/>
    <property type="evidence" value="ECO:0007669"/>
    <property type="project" value="InterPro"/>
</dbReference>
<name>A0A4R6ULM1_9PSEU</name>
<dbReference type="InterPro" id="IPR024344">
    <property type="entry name" value="MDMPI_metal-binding"/>
</dbReference>
<reference evidence="2 3" key="1">
    <citation type="submission" date="2019-03" db="EMBL/GenBank/DDBJ databases">
        <title>Genomic Encyclopedia of Type Strains, Phase IV (KMG-IV): sequencing the most valuable type-strain genomes for metagenomic binning, comparative biology and taxonomic classification.</title>
        <authorList>
            <person name="Goeker M."/>
        </authorList>
    </citation>
    <scope>NUCLEOTIDE SEQUENCE [LARGE SCALE GENOMIC DNA]</scope>
    <source>
        <strain evidence="2 3">DSM 45775</strain>
    </source>
</reference>
<organism evidence="2 3">
    <name type="scientific">Actinomycetospora succinea</name>
    <dbReference type="NCBI Taxonomy" id="663603"/>
    <lineage>
        <taxon>Bacteria</taxon>
        <taxon>Bacillati</taxon>
        <taxon>Actinomycetota</taxon>
        <taxon>Actinomycetes</taxon>
        <taxon>Pseudonocardiales</taxon>
        <taxon>Pseudonocardiaceae</taxon>
        <taxon>Actinomycetospora</taxon>
    </lineage>
</organism>
<accession>A0A4R6ULM1</accession>
<dbReference type="EMBL" id="SNYO01000012">
    <property type="protein sequence ID" value="TDQ47938.1"/>
    <property type="molecule type" value="Genomic_DNA"/>
</dbReference>
<dbReference type="OrthoDB" id="5178565at2"/>
<evidence type="ECO:0000313" key="3">
    <source>
        <dbReference type="Proteomes" id="UP000295705"/>
    </source>
</evidence>
<dbReference type="AlphaFoldDB" id="A0A4R6ULM1"/>
<dbReference type="NCBIfam" id="TIGR03083">
    <property type="entry name" value="maleylpyruvate isomerase family mycothiol-dependent enzyme"/>
    <property type="match status" value="1"/>
</dbReference>
<dbReference type="RefSeq" id="WP_133829671.1">
    <property type="nucleotide sequence ID" value="NZ_BAABHR010000067.1"/>
</dbReference>
<sequence>MDSAELQTAIESERLRLADVLEQLAPEEWDVETLCTGWTVKTLVAHLTLTSRITRLEALRGVVAARFDINAFIDRAARARAAQYSPAELITQFRESAGWTQRPMGAKPTDPLVDILTHGQDLTRPLRRTLPMSPERVVPALDFVLSTSFYGAPKRMAGLRLVATDIDWTSGDGDHELRGPIGDLLLASTGRPAGLAALDGPGVADLAARL</sequence>
<dbReference type="Proteomes" id="UP000295705">
    <property type="component" value="Unassembled WGS sequence"/>
</dbReference>
<dbReference type="SUPFAM" id="SSF109854">
    <property type="entry name" value="DinB/YfiT-like putative metalloenzymes"/>
    <property type="match status" value="1"/>
</dbReference>
<protein>
    <submittedName>
        <fullName evidence="2">Uncharacterized protein (TIGR03083 family)</fullName>
    </submittedName>
</protein>
<evidence type="ECO:0000259" key="1">
    <source>
        <dbReference type="Pfam" id="PF11716"/>
    </source>
</evidence>
<proteinExistence type="predicted"/>
<comment type="caution">
    <text evidence="2">The sequence shown here is derived from an EMBL/GenBank/DDBJ whole genome shotgun (WGS) entry which is preliminary data.</text>
</comment>
<gene>
    <name evidence="2" type="ORF">EV188_112211</name>
</gene>
<keyword evidence="3" id="KW-1185">Reference proteome</keyword>
<dbReference type="Gene3D" id="1.20.120.450">
    <property type="entry name" value="dinb family like domain"/>
    <property type="match status" value="1"/>
</dbReference>
<feature type="domain" description="Mycothiol-dependent maleylpyruvate isomerase metal-binding" evidence="1">
    <location>
        <begin position="13"/>
        <end position="114"/>
    </location>
</feature>
<evidence type="ECO:0000313" key="2">
    <source>
        <dbReference type="EMBL" id="TDQ47938.1"/>
    </source>
</evidence>
<dbReference type="Pfam" id="PF11716">
    <property type="entry name" value="MDMPI_N"/>
    <property type="match status" value="1"/>
</dbReference>